<dbReference type="EMBL" id="JBHRSL010000018">
    <property type="protein sequence ID" value="MFC3053279.1"/>
    <property type="molecule type" value="Genomic_DNA"/>
</dbReference>
<accession>A0ABV7D9E6</accession>
<gene>
    <name evidence="2" type="ORF">ACFOKA_15350</name>
</gene>
<organism evidence="2 3">
    <name type="scientific">Kordiimonas pumila</name>
    <dbReference type="NCBI Taxonomy" id="2161677"/>
    <lineage>
        <taxon>Bacteria</taxon>
        <taxon>Pseudomonadati</taxon>
        <taxon>Pseudomonadota</taxon>
        <taxon>Alphaproteobacteria</taxon>
        <taxon>Kordiimonadales</taxon>
        <taxon>Kordiimonadaceae</taxon>
        <taxon>Kordiimonas</taxon>
    </lineage>
</organism>
<comment type="caution">
    <text evidence="2">The sequence shown here is derived from an EMBL/GenBank/DDBJ whole genome shotgun (WGS) entry which is preliminary data.</text>
</comment>
<keyword evidence="1" id="KW-1133">Transmembrane helix</keyword>
<dbReference type="Proteomes" id="UP001595444">
    <property type="component" value="Unassembled WGS sequence"/>
</dbReference>
<proteinExistence type="predicted"/>
<keyword evidence="1" id="KW-0812">Transmembrane</keyword>
<reference evidence="3" key="1">
    <citation type="journal article" date="2019" name="Int. J. Syst. Evol. Microbiol.">
        <title>The Global Catalogue of Microorganisms (GCM) 10K type strain sequencing project: providing services to taxonomists for standard genome sequencing and annotation.</title>
        <authorList>
            <consortium name="The Broad Institute Genomics Platform"/>
            <consortium name="The Broad Institute Genome Sequencing Center for Infectious Disease"/>
            <person name="Wu L."/>
            <person name="Ma J."/>
        </authorList>
    </citation>
    <scope>NUCLEOTIDE SEQUENCE [LARGE SCALE GENOMIC DNA]</scope>
    <source>
        <strain evidence="3">KCTC 62164</strain>
    </source>
</reference>
<evidence type="ECO:0000313" key="3">
    <source>
        <dbReference type="Proteomes" id="UP001595444"/>
    </source>
</evidence>
<name>A0ABV7D9E6_9PROT</name>
<evidence type="ECO:0000256" key="1">
    <source>
        <dbReference type="SAM" id="Phobius"/>
    </source>
</evidence>
<dbReference type="RefSeq" id="WP_194214566.1">
    <property type="nucleotide sequence ID" value="NZ_CP061205.1"/>
</dbReference>
<keyword evidence="3" id="KW-1185">Reference proteome</keyword>
<keyword evidence="1" id="KW-0472">Membrane</keyword>
<sequence>MKHPVKLIYEGPAYLIVLGVAFLSAVILLAVGVPVEELLTLFQGLVG</sequence>
<protein>
    <submittedName>
        <fullName evidence="2">Uncharacterized protein</fullName>
    </submittedName>
</protein>
<evidence type="ECO:0000313" key="2">
    <source>
        <dbReference type="EMBL" id="MFC3053279.1"/>
    </source>
</evidence>
<feature type="transmembrane region" description="Helical" evidence="1">
    <location>
        <begin position="12"/>
        <end position="33"/>
    </location>
</feature>